<dbReference type="EMBL" id="UINC01086425">
    <property type="protein sequence ID" value="SVC34872.1"/>
    <property type="molecule type" value="Genomic_DNA"/>
</dbReference>
<evidence type="ECO:0000256" key="1">
    <source>
        <dbReference type="SAM" id="Phobius"/>
    </source>
</evidence>
<keyword evidence="1" id="KW-0472">Membrane</keyword>
<evidence type="ECO:0008006" key="3">
    <source>
        <dbReference type="Google" id="ProtNLM"/>
    </source>
</evidence>
<name>A0A382LIF1_9ZZZZ</name>
<accession>A0A382LIF1</accession>
<keyword evidence="1" id="KW-1133">Transmembrane helix</keyword>
<organism evidence="2">
    <name type="scientific">marine metagenome</name>
    <dbReference type="NCBI Taxonomy" id="408172"/>
    <lineage>
        <taxon>unclassified sequences</taxon>
        <taxon>metagenomes</taxon>
        <taxon>ecological metagenomes</taxon>
    </lineage>
</organism>
<evidence type="ECO:0000313" key="2">
    <source>
        <dbReference type="EMBL" id="SVC34872.1"/>
    </source>
</evidence>
<dbReference type="AlphaFoldDB" id="A0A382LIF1"/>
<feature type="transmembrane region" description="Helical" evidence="1">
    <location>
        <begin position="42"/>
        <end position="63"/>
    </location>
</feature>
<protein>
    <recommendedName>
        <fullName evidence="3">Outer membrane protein beta-barrel domain-containing protein</fullName>
    </recommendedName>
</protein>
<sequence length="145" mass="16369">MKRFLPLFILIGLIKGQGSFYLSPGLQIGMSTKGNLFLSTQVTFGYVGNSYIPIGITTGVRWYKVQKKWEKYRYNDLQIWPIIFGIGFGQMHDKDGNKSFRFKTGVGFFGYLTYDYTTSFDIAKHNIGLIGVLPLAPTFTIEGAL</sequence>
<keyword evidence="1" id="KW-0812">Transmembrane</keyword>
<proteinExistence type="predicted"/>
<reference evidence="2" key="1">
    <citation type="submission" date="2018-05" db="EMBL/GenBank/DDBJ databases">
        <authorList>
            <person name="Lanie J.A."/>
            <person name="Ng W.-L."/>
            <person name="Kazmierczak K.M."/>
            <person name="Andrzejewski T.M."/>
            <person name="Davidsen T.M."/>
            <person name="Wayne K.J."/>
            <person name="Tettelin H."/>
            <person name="Glass J.I."/>
            <person name="Rusch D."/>
            <person name="Podicherti R."/>
            <person name="Tsui H.-C.T."/>
            <person name="Winkler M.E."/>
        </authorList>
    </citation>
    <scope>NUCLEOTIDE SEQUENCE</scope>
</reference>
<gene>
    <name evidence="2" type="ORF">METZ01_LOCUS287726</name>
</gene>